<reference evidence="5" key="1">
    <citation type="journal article" date="2021" name="Virus">
        <title>The discovery, distribution and diversity of DNA viruses associated with Drosophila melanogaster in Europe.</title>
        <authorList>
            <person name="Wallace M.A."/>
            <person name="Coffman K.A."/>
            <person name="Gilbert C."/>
            <person name="Ravindran S."/>
            <person name="Albery G.F."/>
            <person name="Abbott J."/>
            <person name="Argyridou E."/>
            <person name="Bellosta P."/>
            <person name="Betancourt A.J."/>
            <person name="Colinet H."/>
            <person name="Eric K."/>
            <person name="Glaser-Schmitt A."/>
            <person name="Grath S."/>
            <person name="Jelic M."/>
            <person name="Kankare M."/>
            <person name="Kozeretska I."/>
            <person name="Loeschcke V."/>
            <person name="Montchamp-Moreau C."/>
            <person name="Ometto L."/>
            <person name="Onder B.S."/>
            <person name="Orengo D.J."/>
            <person name="Parsch J."/>
            <person name="Pascual M."/>
            <person name="Patenkovic A."/>
            <person name="Puerma E."/>
            <person name="Ritchie M.G."/>
            <person name="Rota-Stabelli O."/>
            <person name="Schou M.F."/>
            <person name="Serga S.V."/>
            <person name="Stamenkovic-Radak M."/>
            <person name="Tanaskovic M."/>
            <person name="Veselinovic M.S."/>
            <person name="Vieira J."/>
            <person name="Vieira C.P."/>
            <person name="Kapun M."/>
            <person name="Flatt T."/>
            <person name="Gonzalez J."/>
            <person name="Staubach F."/>
            <person name="Obbard D.J."/>
        </authorList>
    </citation>
    <scope>NUCLEOTIDE SEQUENCE</scope>
    <source>
        <strain evidence="5">SRR3939042_Esparto_2012</strain>
    </source>
</reference>
<dbReference type="EMBL" id="KY608910">
    <property type="protein sequence ID" value="AUQ43979.1"/>
    <property type="molecule type" value="Genomic_DNA"/>
</dbReference>
<comment type="similarity">
    <text evidence="1">Belongs to the ATP-dependent DNA ligase family.</text>
</comment>
<keyword evidence="6" id="KW-1185">Reference proteome</keyword>
<dbReference type="InterPro" id="IPR016059">
    <property type="entry name" value="DNA_ligase_ATP-dep_CS"/>
</dbReference>
<evidence type="ECO:0000259" key="4">
    <source>
        <dbReference type="PROSITE" id="PS50160"/>
    </source>
</evidence>
<dbReference type="InterPro" id="IPR050191">
    <property type="entry name" value="ATP-dep_DNA_ligase"/>
</dbReference>
<dbReference type="GO" id="GO:0003910">
    <property type="term" value="F:DNA ligase (ATP) activity"/>
    <property type="evidence" value="ECO:0007669"/>
    <property type="project" value="InterPro"/>
</dbReference>
<proteinExistence type="inferred from homology"/>
<dbReference type="Proteomes" id="UP000290737">
    <property type="component" value="Genome"/>
</dbReference>
<sequence length="380" mass="44621">MFNIKHHTPKARKQIHKREYYLYGPKGNDRITSTDLQQMSMSNIITPSEKMTKTLINTMPSIPILTHDATIKTETSSNTTNNGLNQKILIPKLPMLSKRVNFEKFTCKDYIFEEKYDGERMLVAAFNNTSKICYTRTLINSNIFIHLILMKPGIENCIFDGELVYLDDYDNIISICNTGQRNALRIQYRIFDIQTFNGMNVMHCNLDDRKEMLRLAIVETEYVKLSKYERCTSIEQIMEHFHKVVDSNGEGLMLKYLFEAYESNRRVWLKVKALHLIDKMEEYDLYAYRLRRDINGIYNILECGYYIDENFIHVTNVSSGINFDLRNQLRLLSDPITGYFNLRTIVTLIAEKITSTKSLRHPRIKCIRYDLNTIDVSKFL</sequence>
<dbReference type="GO" id="GO:0006310">
    <property type="term" value="P:DNA recombination"/>
    <property type="evidence" value="ECO:0007669"/>
    <property type="project" value="InterPro"/>
</dbReference>
<dbReference type="PROSITE" id="PS00697">
    <property type="entry name" value="DNA_LIGASE_A1"/>
    <property type="match status" value="1"/>
</dbReference>
<dbReference type="SUPFAM" id="SSF56091">
    <property type="entry name" value="DNA ligase/mRNA capping enzyme, catalytic domain"/>
    <property type="match status" value="1"/>
</dbReference>
<protein>
    <recommendedName>
        <fullName evidence="2">DNA ligase</fullName>
    </recommendedName>
</protein>
<keyword evidence="3 5" id="KW-0436">Ligase</keyword>
<evidence type="ECO:0000313" key="5">
    <source>
        <dbReference type="EMBL" id="AUQ43979.1"/>
    </source>
</evidence>
<evidence type="ECO:0000313" key="6">
    <source>
        <dbReference type="Proteomes" id="UP000290737"/>
    </source>
</evidence>
<dbReference type="KEGG" id="vg:41701796"/>
<evidence type="ECO:0000256" key="1">
    <source>
        <dbReference type="ARBA" id="ARBA00007572"/>
    </source>
</evidence>
<dbReference type="InterPro" id="IPR012310">
    <property type="entry name" value="DNA_ligase_ATP-dep_cent"/>
</dbReference>
<dbReference type="PANTHER" id="PTHR45674">
    <property type="entry name" value="DNA LIGASE 1/3 FAMILY MEMBER"/>
    <property type="match status" value="1"/>
</dbReference>
<accession>A0A2I7G2X6</accession>
<dbReference type="InterPro" id="IPR012340">
    <property type="entry name" value="NA-bd_OB-fold"/>
</dbReference>
<dbReference type="SUPFAM" id="SSF50249">
    <property type="entry name" value="Nucleic acid-binding proteins"/>
    <property type="match status" value="1"/>
</dbReference>
<organism evidence="5">
    <name type="scientific">Esparto virus</name>
    <dbReference type="NCBI Taxonomy" id="2072209"/>
    <lineage>
        <taxon>Viruses</taxon>
        <taxon>Viruses incertae sedis</taxon>
        <taxon>Naldaviricetes</taxon>
        <taxon>Lefavirales</taxon>
        <taxon>Nudiviridae</taxon>
        <taxon>Alphanudivirus</taxon>
        <taxon>Alphanudivirus tertidromelanogasteris</taxon>
    </lineage>
</organism>
<dbReference type="PROSITE" id="PS00333">
    <property type="entry name" value="DNA_LIGASE_A2"/>
    <property type="match status" value="1"/>
</dbReference>
<evidence type="ECO:0000256" key="2">
    <source>
        <dbReference type="ARBA" id="ARBA00013308"/>
    </source>
</evidence>
<dbReference type="OrthoDB" id="10346at10239"/>
<dbReference type="PROSITE" id="PS50160">
    <property type="entry name" value="DNA_LIGASE_A3"/>
    <property type="match status" value="1"/>
</dbReference>
<evidence type="ECO:0000256" key="3">
    <source>
        <dbReference type="ARBA" id="ARBA00022598"/>
    </source>
</evidence>
<dbReference type="PANTHER" id="PTHR45674:SF4">
    <property type="entry name" value="DNA LIGASE 1"/>
    <property type="match status" value="1"/>
</dbReference>
<dbReference type="Gene3D" id="3.30.470.30">
    <property type="entry name" value="DNA ligase/mRNA capping enzyme"/>
    <property type="match status" value="1"/>
</dbReference>
<dbReference type="Pfam" id="PF01068">
    <property type="entry name" value="DNA_ligase_A_M"/>
    <property type="match status" value="1"/>
</dbReference>
<dbReference type="RefSeq" id="YP_009551785.1">
    <property type="nucleotide sequence ID" value="NC_040536.1"/>
</dbReference>
<feature type="domain" description="ATP-dependent DNA ligase family profile" evidence="4">
    <location>
        <begin position="179"/>
        <end position="307"/>
    </location>
</feature>
<dbReference type="GO" id="GO:0005524">
    <property type="term" value="F:ATP binding"/>
    <property type="evidence" value="ECO:0007669"/>
    <property type="project" value="InterPro"/>
</dbReference>
<dbReference type="GO" id="GO:0006281">
    <property type="term" value="P:DNA repair"/>
    <property type="evidence" value="ECO:0007669"/>
    <property type="project" value="InterPro"/>
</dbReference>
<dbReference type="GeneID" id="41701796"/>
<dbReference type="GO" id="GO:0006273">
    <property type="term" value="P:lagging strand elongation"/>
    <property type="evidence" value="ECO:0007669"/>
    <property type="project" value="TreeGrafter"/>
</dbReference>
<name>A0A2I7G2X6_9VIRU</name>